<accession>A0A8S9JBU0</accession>
<protein>
    <submittedName>
        <fullName evidence="2">Uncharacterized protein</fullName>
    </submittedName>
</protein>
<dbReference type="EMBL" id="QGKW02001660">
    <property type="protein sequence ID" value="KAF2578862.1"/>
    <property type="molecule type" value="Genomic_DNA"/>
</dbReference>
<proteinExistence type="predicted"/>
<organism evidence="2 4">
    <name type="scientific">Brassica cretica</name>
    <name type="common">Mustard</name>
    <dbReference type="NCBI Taxonomy" id="69181"/>
    <lineage>
        <taxon>Eukaryota</taxon>
        <taxon>Viridiplantae</taxon>
        <taxon>Streptophyta</taxon>
        <taxon>Embryophyta</taxon>
        <taxon>Tracheophyta</taxon>
        <taxon>Spermatophyta</taxon>
        <taxon>Magnoliopsida</taxon>
        <taxon>eudicotyledons</taxon>
        <taxon>Gunneridae</taxon>
        <taxon>Pentapetalae</taxon>
        <taxon>rosids</taxon>
        <taxon>malvids</taxon>
        <taxon>Brassicales</taxon>
        <taxon>Brassicaceae</taxon>
        <taxon>Brassiceae</taxon>
        <taxon>Brassica</taxon>
    </lineage>
</organism>
<sequence length="99" mass="11570">MRGRCRRRRRTSWRGSLCRSRVRIGAGEGLSRPRCTACGTRNNRGPSSSPQPFREALESREIREESRRKEVCDKSQSLEDRERERERVALGHNDNKQTN</sequence>
<comment type="caution">
    <text evidence="2">The sequence shown here is derived from an EMBL/GenBank/DDBJ whole genome shotgun (WGS) entry which is preliminary data.</text>
</comment>
<dbReference type="Proteomes" id="UP000712281">
    <property type="component" value="Unassembled WGS sequence"/>
</dbReference>
<dbReference type="AlphaFoldDB" id="A0A8S9JBU0"/>
<gene>
    <name evidence="2" type="ORF">F2Q68_00000442</name>
    <name evidence="3" type="ORF">F2Q70_00007373</name>
</gene>
<feature type="compositionally biased region" description="Polar residues" evidence="1">
    <location>
        <begin position="39"/>
        <end position="51"/>
    </location>
</feature>
<evidence type="ECO:0000313" key="4">
    <source>
        <dbReference type="Proteomes" id="UP000712281"/>
    </source>
</evidence>
<evidence type="ECO:0000256" key="1">
    <source>
        <dbReference type="SAM" id="MobiDB-lite"/>
    </source>
</evidence>
<evidence type="ECO:0000313" key="2">
    <source>
        <dbReference type="EMBL" id="KAF2578862.1"/>
    </source>
</evidence>
<dbReference type="EMBL" id="QGKY02000089">
    <property type="protein sequence ID" value="KAF2610081.1"/>
    <property type="molecule type" value="Genomic_DNA"/>
</dbReference>
<reference evidence="2" key="1">
    <citation type="submission" date="2019-12" db="EMBL/GenBank/DDBJ databases">
        <title>Genome sequencing and annotation of Brassica cretica.</title>
        <authorList>
            <person name="Studholme D.J."/>
            <person name="Sarris P.F."/>
        </authorList>
    </citation>
    <scope>NUCLEOTIDE SEQUENCE</scope>
    <source>
        <strain evidence="2">PFS-001/15</strain>
        <strain evidence="3">PFS-102/07</strain>
        <tissue evidence="2">Leaf</tissue>
    </source>
</reference>
<feature type="compositionally biased region" description="Basic and acidic residues" evidence="1">
    <location>
        <begin position="55"/>
        <end position="99"/>
    </location>
</feature>
<evidence type="ECO:0000313" key="3">
    <source>
        <dbReference type="EMBL" id="KAF2610081.1"/>
    </source>
</evidence>
<name>A0A8S9JBU0_BRACR</name>
<feature type="region of interest" description="Disordered" evidence="1">
    <location>
        <begin position="29"/>
        <end position="99"/>
    </location>
</feature>